<dbReference type="HAMAP" id="MF_01629">
    <property type="entry name" value="PdxH"/>
    <property type="match status" value="1"/>
</dbReference>
<feature type="domain" description="Pyridoxine 5'-phosphate oxidase dimerisation C-terminal" evidence="9">
    <location>
        <begin position="189"/>
        <end position="230"/>
    </location>
</feature>
<keyword evidence="11" id="KW-1185">Reference proteome</keyword>
<comment type="similarity">
    <text evidence="1">Belongs to the pyridoxamine 5'-phosphate oxidase family.</text>
</comment>
<feature type="binding site" evidence="6">
    <location>
        <position position="83"/>
    </location>
    <ligand>
        <name>substrate</name>
    </ligand>
</feature>
<gene>
    <name evidence="10" type="primary">pdxH</name>
    <name evidence="10" type="ORF">ELAC_1686</name>
</gene>
<dbReference type="EMBL" id="CWGJ01000025">
    <property type="protein sequence ID" value="CRX39013.1"/>
    <property type="molecule type" value="Genomic_DNA"/>
</dbReference>
<organism evidence="10 11">
    <name type="scientific">Estrella lausannensis</name>
    <dbReference type="NCBI Taxonomy" id="483423"/>
    <lineage>
        <taxon>Bacteria</taxon>
        <taxon>Pseudomonadati</taxon>
        <taxon>Chlamydiota</taxon>
        <taxon>Chlamydiia</taxon>
        <taxon>Parachlamydiales</taxon>
        <taxon>Candidatus Criblamydiaceae</taxon>
        <taxon>Estrella</taxon>
    </lineage>
</organism>
<dbReference type="InterPro" id="IPR019576">
    <property type="entry name" value="Pyridoxamine_oxidase_dimer_C"/>
</dbReference>
<evidence type="ECO:0000256" key="7">
    <source>
        <dbReference type="PIRSR" id="PIRSR000190-2"/>
    </source>
</evidence>
<feature type="binding site" evidence="6">
    <location>
        <begin position="25"/>
        <end position="28"/>
    </location>
    <ligand>
        <name>substrate</name>
    </ligand>
</feature>
<dbReference type="InterPro" id="IPR000659">
    <property type="entry name" value="Pyridox_Oxase"/>
</dbReference>
<dbReference type="PANTHER" id="PTHR10851:SF0">
    <property type="entry name" value="PYRIDOXINE-5'-PHOSPHATE OXIDASE"/>
    <property type="match status" value="1"/>
</dbReference>
<dbReference type="SUPFAM" id="SSF50475">
    <property type="entry name" value="FMN-binding split barrel"/>
    <property type="match status" value="1"/>
</dbReference>
<proteinExistence type="inferred from homology"/>
<feature type="binding site" evidence="6">
    <location>
        <begin position="208"/>
        <end position="210"/>
    </location>
    <ligand>
        <name>substrate</name>
    </ligand>
</feature>
<dbReference type="GO" id="GO:0004733">
    <property type="term" value="F:pyridoxamine phosphate oxidase activity"/>
    <property type="evidence" value="ECO:0007669"/>
    <property type="project" value="UniProtKB-UniRule"/>
</dbReference>
<evidence type="ECO:0000256" key="4">
    <source>
        <dbReference type="ARBA" id="ARBA00023002"/>
    </source>
</evidence>
<keyword evidence="3 7" id="KW-0288">FMN</keyword>
<reference evidence="11" key="1">
    <citation type="submission" date="2015-06" db="EMBL/GenBank/DDBJ databases">
        <authorList>
            <person name="Bertelli C."/>
        </authorList>
    </citation>
    <scope>NUCLEOTIDE SEQUENCE [LARGE SCALE GENOMIC DNA]</scope>
    <source>
        <strain evidence="11">CRIB-30</strain>
    </source>
</reference>
<comment type="cofactor">
    <cofactor evidence="7">
        <name>FMN</name>
        <dbReference type="ChEBI" id="CHEBI:58210"/>
    </cofactor>
    <text evidence="7">Binds 1 FMN per subunit.</text>
</comment>
<evidence type="ECO:0000256" key="5">
    <source>
        <dbReference type="NCBIfam" id="TIGR00558"/>
    </source>
</evidence>
<feature type="binding site" evidence="7">
    <location>
        <begin position="93"/>
        <end position="94"/>
    </location>
    <ligand>
        <name>FMN</name>
        <dbReference type="ChEBI" id="CHEBI:58210"/>
    </ligand>
</feature>
<keyword evidence="4 10" id="KW-0560">Oxidoreductase</keyword>
<keyword evidence="2" id="KW-0285">Flavoprotein</keyword>
<dbReference type="EC" id="1.4.3.5" evidence="5"/>
<evidence type="ECO:0000256" key="3">
    <source>
        <dbReference type="ARBA" id="ARBA00022643"/>
    </source>
</evidence>
<evidence type="ECO:0000256" key="6">
    <source>
        <dbReference type="PIRSR" id="PIRSR000190-1"/>
    </source>
</evidence>
<dbReference type="Proteomes" id="UP000220251">
    <property type="component" value="Unassembled WGS sequence"/>
</dbReference>
<feature type="binding site" evidence="6">
    <location>
        <position position="140"/>
    </location>
    <ligand>
        <name>substrate</name>
    </ligand>
</feature>
<dbReference type="Gene3D" id="2.30.110.10">
    <property type="entry name" value="Electron Transport, Fmn-binding Protein, Chain A"/>
    <property type="match status" value="1"/>
</dbReference>
<name>A0A0H5DRY6_9BACT</name>
<dbReference type="Pfam" id="PF01243">
    <property type="entry name" value="PNPOx_N"/>
    <property type="match status" value="1"/>
</dbReference>
<dbReference type="NCBIfam" id="NF004231">
    <property type="entry name" value="PRK05679.1"/>
    <property type="match status" value="1"/>
</dbReference>
<evidence type="ECO:0000259" key="9">
    <source>
        <dbReference type="Pfam" id="PF10590"/>
    </source>
</evidence>
<dbReference type="AlphaFoldDB" id="A0A0H5DRY6"/>
<dbReference type="GO" id="GO:0010181">
    <property type="term" value="F:FMN binding"/>
    <property type="evidence" value="ECO:0007669"/>
    <property type="project" value="UniProtKB-UniRule"/>
</dbReference>
<feature type="binding site" evidence="6">
    <location>
        <position position="148"/>
    </location>
    <ligand>
        <name>substrate</name>
    </ligand>
</feature>
<feature type="binding site" evidence="6">
    <location>
        <position position="144"/>
    </location>
    <ligand>
        <name>substrate</name>
    </ligand>
</feature>
<dbReference type="GO" id="GO:0008615">
    <property type="term" value="P:pyridoxine biosynthetic process"/>
    <property type="evidence" value="ECO:0007669"/>
    <property type="project" value="UniProtKB-UniRule"/>
</dbReference>
<feature type="binding site" evidence="7">
    <location>
        <position position="122"/>
    </location>
    <ligand>
        <name>FMN</name>
        <dbReference type="ChEBI" id="CHEBI:58210"/>
    </ligand>
</feature>
<dbReference type="NCBIfam" id="TIGR00558">
    <property type="entry name" value="pdxH"/>
    <property type="match status" value="1"/>
</dbReference>
<feature type="binding site" evidence="7">
    <location>
        <begin position="78"/>
        <end position="83"/>
    </location>
    <ligand>
        <name>FMN</name>
        <dbReference type="ChEBI" id="CHEBI:58210"/>
    </ligand>
</feature>
<dbReference type="PANTHER" id="PTHR10851">
    <property type="entry name" value="PYRIDOXINE-5-PHOSPHATE OXIDASE"/>
    <property type="match status" value="1"/>
</dbReference>
<evidence type="ECO:0000313" key="10">
    <source>
        <dbReference type="EMBL" id="CRX39013.1"/>
    </source>
</evidence>
<accession>A0A0H5DRY6</accession>
<dbReference type="InterPro" id="IPR012349">
    <property type="entry name" value="Split_barrel_FMN-bd"/>
</dbReference>
<dbReference type="PIRSF" id="PIRSF000190">
    <property type="entry name" value="Pyd_amn-ph_oxd"/>
    <property type="match status" value="1"/>
</dbReference>
<evidence type="ECO:0000259" key="8">
    <source>
        <dbReference type="Pfam" id="PF01243"/>
    </source>
</evidence>
<protein>
    <recommendedName>
        <fullName evidence="5">Pyridoxamine 5'-phosphate oxidase</fullName>
        <ecNumber evidence="5">1.4.3.5</ecNumber>
    </recommendedName>
</protein>
<evidence type="ECO:0000256" key="2">
    <source>
        <dbReference type="ARBA" id="ARBA00022630"/>
    </source>
</evidence>
<feature type="binding site" evidence="7">
    <location>
        <position position="99"/>
    </location>
    <ligand>
        <name>FMN</name>
        <dbReference type="ChEBI" id="CHEBI:58210"/>
    </ligand>
</feature>
<sequence>MIPDSNSRVKLLKIKFKNMKINHLRKEYSRLTLSRNDLKTTPLSQLKIWLEDALSANVLEPNAMFLATVDKQGMPSSRIVLLKEIEENGLLFFTNYRSKKGRDIEDNPYGSATFFWKELERQATFFGQIVKVDEERSQNYFATRPRASQLAAWASKQGEKASSRSEIDEAYTQEEKKWEGREITKPPYWGGFLLMPSGATFWQGREKRLHDHFLYSKNSEGTWDTARLYP</sequence>
<feature type="domain" description="Pyridoxamine 5'-phosphate oxidase N-terminal" evidence="8">
    <location>
        <begin position="50"/>
        <end position="167"/>
    </location>
</feature>
<dbReference type="InterPro" id="IPR011576">
    <property type="entry name" value="Pyridox_Oxase_N"/>
</dbReference>
<feature type="binding site" evidence="7">
    <location>
        <position position="100"/>
    </location>
    <ligand>
        <name>FMN</name>
        <dbReference type="ChEBI" id="CHEBI:58210"/>
    </ligand>
</feature>
<evidence type="ECO:0000256" key="1">
    <source>
        <dbReference type="ARBA" id="ARBA00007301"/>
    </source>
</evidence>
<feature type="binding site" evidence="7">
    <location>
        <position position="202"/>
    </location>
    <ligand>
        <name>FMN</name>
        <dbReference type="ChEBI" id="CHEBI:58210"/>
    </ligand>
</feature>
<dbReference type="Pfam" id="PF10590">
    <property type="entry name" value="PNP_phzG_C"/>
    <property type="match status" value="1"/>
</dbReference>
<evidence type="ECO:0000313" key="11">
    <source>
        <dbReference type="Proteomes" id="UP000220251"/>
    </source>
</evidence>